<keyword evidence="6" id="KW-1185">Reference proteome</keyword>
<accession>A0A2G8L7V8</accession>
<dbReference type="GO" id="GO:0016020">
    <property type="term" value="C:membrane"/>
    <property type="evidence" value="ECO:0007669"/>
    <property type="project" value="UniProtKB-SubCell"/>
</dbReference>
<dbReference type="InterPro" id="IPR053066">
    <property type="entry name" value="ADGR_G7"/>
</dbReference>
<feature type="non-terminal residue" evidence="5">
    <location>
        <position position="500"/>
    </location>
</feature>
<evidence type="ECO:0000256" key="1">
    <source>
        <dbReference type="ARBA" id="ARBA00004141"/>
    </source>
</evidence>
<dbReference type="STRING" id="307972.A0A2G8L7V8"/>
<dbReference type="InterPro" id="IPR000832">
    <property type="entry name" value="GPCR_2_secretin-like"/>
</dbReference>
<proteinExistence type="predicted"/>
<keyword evidence="2" id="KW-0812">Transmembrane</keyword>
<dbReference type="Pfam" id="PF00002">
    <property type="entry name" value="7tm_2"/>
    <property type="match status" value="1"/>
</dbReference>
<name>A0A2G8L7V8_STIJA</name>
<evidence type="ECO:0000256" key="4">
    <source>
        <dbReference type="ARBA" id="ARBA00023136"/>
    </source>
</evidence>
<protein>
    <recommendedName>
        <fullName evidence="7">G-protein coupled receptor</fullName>
    </recommendedName>
</protein>
<dbReference type="OrthoDB" id="8951579at2759"/>
<evidence type="ECO:0000313" key="5">
    <source>
        <dbReference type="EMBL" id="PIK56349.1"/>
    </source>
</evidence>
<comment type="subcellular location">
    <subcellularLocation>
        <location evidence="1">Membrane</location>
        <topology evidence="1">Multi-pass membrane protein</topology>
    </subcellularLocation>
</comment>
<dbReference type="InterPro" id="IPR046338">
    <property type="entry name" value="GAIN_dom_sf"/>
</dbReference>
<evidence type="ECO:0000256" key="3">
    <source>
        <dbReference type="ARBA" id="ARBA00022989"/>
    </source>
</evidence>
<dbReference type="GO" id="GO:0004930">
    <property type="term" value="F:G protein-coupled receptor activity"/>
    <property type="evidence" value="ECO:0007669"/>
    <property type="project" value="InterPro"/>
</dbReference>
<dbReference type="PANTHER" id="PTHR47767">
    <property type="entry name" value="ADHESION G PROTEIN-COUPLED RECEPTOR G7"/>
    <property type="match status" value="1"/>
</dbReference>
<dbReference type="Gene3D" id="2.60.220.50">
    <property type="match status" value="1"/>
</dbReference>
<keyword evidence="3" id="KW-1133">Transmembrane helix</keyword>
<reference evidence="5 6" key="1">
    <citation type="journal article" date="2017" name="PLoS Biol.">
        <title>The sea cucumber genome provides insights into morphological evolution and visceral regeneration.</title>
        <authorList>
            <person name="Zhang X."/>
            <person name="Sun L."/>
            <person name="Yuan J."/>
            <person name="Sun Y."/>
            <person name="Gao Y."/>
            <person name="Zhang L."/>
            <person name="Li S."/>
            <person name="Dai H."/>
            <person name="Hamel J.F."/>
            <person name="Liu C."/>
            <person name="Yu Y."/>
            <person name="Liu S."/>
            <person name="Lin W."/>
            <person name="Guo K."/>
            <person name="Jin S."/>
            <person name="Xu P."/>
            <person name="Storey K.B."/>
            <person name="Huan P."/>
            <person name="Zhang T."/>
            <person name="Zhou Y."/>
            <person name="Zhang J."/>
            <person name="Lin C."/>
            <person name="Li X."/>
            <person name="Xing L."/>
            <person name="Huo D."/>
            <person name="Sun M."/>
            <person name="Wang L."/>
            <person name="Mercier A."/>
            <person name="Li F."/>
            <person name="Yang H."/>
            <person name="Xiang J."/>
        </authorList>
    </citation>
    <scope>NUCLEOTIDE SEQUENCE [LARGE SCALE GENOMIC DNA]</scope>
    <source>
        <strain evidence="5">Shaxun</strain>
        <tissue evidence="5">Muscle</tissue>
    </source>
</reference>
<evidence type="ECO:0000313" key="6">
    <source>
        <dbReference type="Proteomes" id="UP000230750"/>
    </source>
</evidence>
<sequence length="500" mass="55735">MDCIDGSDETSCGKIAARAAERAAHIDEKWGGVVENLKSVTSAIPTVQCPSEGLIFRGVQLNFTEGSLREISFSIQTCENGAKNADLPQSERYCGEHSWMEPVLNKCFSNEEALSLIERLANTNVTKKNVEDEATKLAFVTTQIEDDSDEAVVENIATSLQSIVDTNTSSRAVTKAVVGTVNNLMNLQTTSSNNVIELLERQISLVQQNEQNFTEVQGNIAVKAVKLDSHVPDFITFFHNPDEDAISLTNGDLNLDHANSTLNRGRQTAIFIHGSVLEHAVTANENSTDSTVPISFFIYRDSGLFQTSNRSIDTAVDNITLRETVASQIIGANVEGFVVKDLPAESAVVIQFRNTTSELLNDTEIVLHKKCVFWSVREGTDYGFWSEEGWHRTLRAKQASKIHMNLFLSLIAFYVTFLAGERSSHNPIHCRNLASAVHYFALTSVCWMSVEAVNMYLLFVKYERSNIPTLYDRLCQAYGKRDLFLFYRLRCFFTMGAEVV</sequence>
<dbReference type="Proteomes" id="UP000230750">
    <property type="component" value="Unassembled WGS sequence"/>
</dbReference>
<dbReference type="AlphaFoldDB" id="A0A2G8L7V8"/>
<keyword evidence="4" id="KW-0472">Membrane</keyword>
<dbReference type="EMBL" id="MRZV01000178">
    <property type="protein sequence ID" value="PIK56349.1"/>
    <property type="molecule type" value="Genomic_DNA"/>
</dbReference>
<organism evidence="5 6">
    <name type="scientific">Stichopus japonicus</name>
    <name type="common">Sea cucumber</name>
    <dbReference type="NCBI Taxonomy" id="307972"/>
    <lineage>
        <taxon>Eukaryota</taxon>
        <taxon>Metazoa</taxon>
        <taxon>Echinodermata</taxon>
        <taxon>Eleutherozoa</taxon>
        <taxon>Echinozoa</taxon>
        <taxon>Holothuroidea</taxon>
        <taxon>Aspidochirotacea</taxon>
        <taxon>Aspidochirotida</taxon>
        <taxon>Stichopodidae</taxon>
        <taxon>Apostichopus</taxon>
    </lineage>
</organism>
<gene>
    <name evidence="5" type="ORF">BSL78_06723</name>
</gene>
<comment type="caution">
    <text evidence="5">The sequence shown here is derived from an EMBL/GenBank/DDBJ whole genome shotgun (WGS) entry which is preliminary data.</text>
</comment>
<dbReference type="PANTHER" id="PTHR47767:SF1">
    <property type="entry name" value="ADHESION G PROTEIN-COUPLED RECEPTOR G7"/>
    <property type="match status" value="1"/>
</dbReference>
<evidence type="ECO:0000256" key="2">
    <source>
        <dbReference type="ARBA" id="ARBA00022692"/>
    </source>
</evidence>
<evidence type="ECO:0008006" key="7">
    <source>
        <dbReference type="Google" id="ProtNLM"/>
    </source>
</evidence>